<accession>A0A0B7FE70</accession>
<proteinExistence type="predicted"/>
<organism evidence="2 3">
    <name type="scientific">Thanatephorus cucumeris (strain AG1-IB / isolate 7/3/14)</name>
    <name type="common">Lettuce bottom rot fungus</name>
    <name type="synonym">Rhizoctonia solani</name>
    <dbReference type="NCBI Taxonomy" id="1108050"/>
    <lineage>
        <taxon>Eukaryota</taxon>
        <taxon>Fungi</taxon>
        <taxon>Dikarya</taxon>
        <taxon>Basidiomycota</taxon>
        <taxon>Agaricomycotina</taxon>
        <taxon>Agaricomycetes</taxon>
        <taxon>Cantharellales</taxon>
        <taxon>Ceratobasidiaceae</taxon>
        <taxon>Rhizoctonia</taxon>
        <taxon>Rhizoctonia solani AG-1</taxon>
    </lineage>
</organism>
<feature type="compositionally biased region" description="Low complexity" evidence="1">
    <location>
        <begin position="65"/>
        <end position="75"/>
    </location>
</feature>
<dbReference type="AlphaFoldDB" id="A0A0B7FE70"/>
<protein>
    <recommendedName>
        <fullName evidence="4">Protein kinase domain-containing protein</fullName>
    </recommendedName>
</protein>
<evidence type="ECO:0000313" key="3">
    <source>
        <dbReference type="Proteomes" id="UP000059188"/>
    </source>
</evidence>
<dbReference type="Gene3D" id="3.30.200.20">
    <property type="entry name" value="Phosphorylase Kinase, domain 1"/>
    <property type="match status" value="1"/>
</dbReference>
<feature type="compositionally biased region" description="Polar residues" evidence="1">
    <location>
        <begin position="84"/>
        <end position="94"/>
    </location>
</feature>
<evidence type="ECO:0008006" key="4">
    <source>
        <dbReference type="Google" id="ProtNLM"/>
    </source>
</evidence>
<feature type="region of interest" description="Disordered" evidence="1">
    <location>
        <begin position="19"/>
        <end position="97"/>
    </location>
</feature>
<evidence type="ECO:0000313" key="2">
    <source>
        <dbReference type="EMBL" id="CEL56341.1"/>
    </source>
</evidence>
<dbReference type="EMBL" id="LN679316">
    <property type="protein sequence ID" value="CEL56341.1"/>
    <property type="molecule type" value="Genomic_DNA"/>
</dbReference>
<keyword evidence="3" id="KW-1185">Reference proteome</keyword>
<name>A0A0B7FE70_THACB</name>
<gene>
    <name evidence="2" type="ORF">RSOLAG1IB_11912</name>
</gene>
<dbReference type="Proteomes" id="UP000059188">
    <property type="component" value="Unassembled WGS sequence"/>
</dbReference>
<sequence>MGRPSEVVGSSMGILRLPHDARSSAVQSSVATSPALPNRNLLRPQSPPPYTDHNLSNMCQILAGSHSSPSEQASSPTIDPPESPTVSPSRNINQDDGLLMSKRNNSRITPEMSVHQILEQLCSHGIIDISRQLVSPERRGFPIATGGFGDIYHGALRDGREVSIKCLRPIIYQANGMETLKVRNSTGLLNLIKPNPSELVGSCLSGRNVTIRMFFHYLESLNIVDNWPWFPLGCRTVA</sequence>
<reference evidence="2 3" key="1">
    <citation type="submission" date="2014-11" db="EMBL/GenBank/DDBJ databases">
        <authorList>
            <person name="Wibberg Daniel"/>
        </authorList>
    </citation>
    <scope>NUCLEOTIDE SEQUENCE [LARGE SCALE GENOMIC DNA]</scope>
    <source>
        <strain evidence="2">Rhizoctonia solani AG1-IB 7/3/14</strain>
    </source>
</reference>
<evidence type="ECO:0000256" key="1">
    <source>
        <dbReference type="SAM" id="MobiDB-lite"/>
    </source>
</evidence>